<evidence type="ECO:0000313" key="2">
    <source>
        <dbReference type="Proteomes" id="UP000264492"/>
    </source>
</evidence>
<sequence>MADYLKALNAGVAAAKKADANFLAINLVIHEASKQLSEATGQRLRLSKATATKRILPAPLEAIGLGATASLLMSASIRKAAAEIPYDALVLTVAGVPNGQLALCEWKEAQEGFPVSLKFSGKELTCRDKRSLEAGLMSVLSDADNGRQIDQLLRKAEIAVQSGEPNIIWVDEDEDLSPPAHLPRP</sequence>
<name>A0A371K2J9_9GAMM</name>
<accession>A0A371K2J9</accession>
<proteinExistence type="predicted"/>
<organism evidence="1 2">
    <name type="scientific">Lysobacter silvisoli</name>
    <dbReference type="NCBI Taxonomy" id="2293254"/>
    <lineage>
        <taxon>Bacteria</taxon>
        <taxon>Pseudomonadati</taxon>
        <taxon>Pseudomonadota</taxon>
        <taxon>Gammaproteobacteria</taxon>
        <taxon>Lysobacterales</taxon>
        <taxon>Lysobacteraceae</taxon>
        <taxon>Lysobacter</taxon>
    </lineage>
</organism>
<gene>
    <name evidence="1" type="ORF">DX914_03120</name>
</gene>
<protein>
    <submittedName>
        <fullName evidence="1">Uncharacterized protein</fullName>
    </submittedName>
</protein>
<dbReference type="EMBL" id="QTSU01000001">
    <property type="protein sequence ID" value="RDZ28149.1"/>
    <property type="molecule type" value="Genomic_DNA"/>
</dbReference>
<dbReference type="Proteomes" id="UP000264492">
    <property type="component" value="Unassembled WGS sequence"/>
</dbReference>
<dbReference type="RefSeq" id="WP_115857591.1">
    <property type="nucleotide sequence ID" value="NZ_QTSU01000001.1"/>
</dbReference>
<dbReference type="AlphaFoldDB" id="A0A371K2J9"/>
<comment type="caution">
    <text evidence="1">The sequence shown here is derived from an EMBL/GenBank/DDBJ whole genome shotgun (WGS) entry which is preliminary data.</text>
</comment>
<keyword evidence="2" id="KW-1185">Reference proteome</keyword>
<evidence type="ECO:0000313" key="1">
    <source>
        <dbReference type="EMBL" id="RDZ28149.1"/>
    </source>
</evidence>
<reference evidence="1 2" key="1">
    <citation type="submission" date="2018-08" db="EMBL/GenBank/DDBJ databases">
        <title>Lysobacter sp. zong2l5, whole genome shotgun sequence.</title>
        <authorList>
            <person name="Zhang X."/>
            <person name="Feng G."/>
            <person name="Zhu H."/>
        </authorList>
    </citation>
    <scope>NUCLEOTIDE SEQUENCE [LARGE SCALE GENOMIC DNA]</scope>
    <source>
        <strain evidence="2">zong2l5</strain>
    </source>
</reference>